<comment type="function">
    <text evidence="7">Modifies, by uridylylation and deuridylylation, the PII regulatory proteins (GlnB and homologs), in response to the nitrogen status of the cell that GlnD senses through the glutamine level. Under low glutamine levels, catalyzes the conversion of the PII proteins and UTP to PII-UMP and PPi, while under higher glutamine levels, GlnD hydrolyzes PII-UMP to PII and UMP (deuridylylation). Thus, controls uridylylation state and activity of the PII proteins, and plays an important role in the regulation of nitrogen metabolism.</text>
</comment>
<dbReference type="STRING" id="1121117.SAMN02745977_01215"/>
<dbReference type="CDD" id="cd00077">
    <property type="entry name" value="HDc"/>
    <property type="match status" value="1"/>
</dbReference>
<evidence type="ECO:0000256" key="3">
    <source>
        <dbReference type="ARBA" id="ARBA00022737"/>
    </source>
</evidence>
<keyword evidence="12" id="KW-1185">Reference proteome</keyword>
<dbReference type="GO" id="GO:0008081">
    <property type="term" value="F:phosphoric diester hydrolase activity"/>
    <property type="evidence" value="ECO:0007669"/>
    <property type="project" value="UniProtKB-UniRule"/>
</dbReference>
<accession>A0A1H8FWI8</accession>
<evidence type="ECO:0000256" key="7">
    <source>
        <dbReference type="HAMAP-Rule" id="MF_00277"/>
    </source>
</evidence>
<dbReference type="PROSITE" id="PS51671">
    <property type="entry name" value="ACT"/>
    <property type="match status" value="2"/>
</dbReference>
<evidence type="ECO:0000256" key="5">
    <source>
        <dbReference type="ARBA" id="ARBA00022842"/>
    </source>
</evidence>
<dbReference type="CDD" id="cd04900">
    <property type="entry name" value="ACT_UUR-like_1"/>
    <property type="match status" value="1"/>
</dbReference>
<dbReference type="EC" id="2.7.7.59" evidence="7"/>
<dbReference type="OrthoDB" id="9758038at2"/>
<keyword evidence="5 7" id="KW-0460">Magnesium</keyword>
<comment type="similarity">
    <text evidence="7">Belongs to the GlnD family.</text>
</comment>
<dbReference type="SUPFAM" id="SSF81593">
    <property type="entry name" value="Nucleotidyltransferase substrate binding subunit/domain"/>
    <property type="match status" value="1"/>
</dbReference>
<comment type="catalytic activity">
    <reaction evidence="7">
        <text>[protein-PII]-L-tyrosine + UTP = [protein-PII]-uridylyl-L-tyrosine + diphosphate</text>
        <dbReference type="Rhea" id="RHEA:13673"/>
        <dbReference type="Rhea" id="RHEA-COMP:12147"/>
        <dbReference type="Rhea" id="RHEA-COMP:12148"/>
        <dbReference type="ChEBI" id="CHEBI:33019"/>
        <dbReference type="ChEBI" id="CHEBI:46398"/>
        <dbReference type="ChEBI" id="CHEBI:46858"/>
        <dbReference type="ChEBI" id="CHEBI:90602"/>
        <dbReference type="EC" id="2.7.7.59"/>
    </reaction>
</comment>
<organism evidence="11 12">
    <name type="scientific">Brachymonas denitrificans DSM 15123</name>
    <dbReference type="NCBI Taxonomy" id="1121117"/>
    <lineage>
        <taxon>Bacteria</taxon>
        <taxon>Pseudomonadati</taxon>
        <taxon>Pseudomonadota</taxon>
        <taxon>Betaproteobacteria</taxon>
        <taxon>Burkholderiales</taxon>
        <taxon>Comamonadaceae</taxon>
        <taxon>Brachymonas</taxon>
    </lineage>
</organism>
<proteinExistence type="inferred from homology"/>
<dbReference type="SUPFAM" id="SSF81301">
    <property type="entry name" value="Nucleotidyltransferase"/>
    <property type="match status" value="1"/>
</dbReference>
<sequence>MLVQGSEAVTPEALQALREGYARDKDALLAHFRDPDIGYRRMRGVLGTLKKLTQLTDAVLLALWRLHGLDRDRAALVAVGGYGRSEMFPHSDVDVLVLLPDPVATQRNPAEDAGVSAKAGAPATAVAAPPSEPESRPLDPVQSRISAFIGSCWDLGLQIGSSVRTVSDCLNESAGDITVQTSLLERRLISGPPALYQQLSAAYDSAMQPYAFYLAKTLEMRQRHAKFDNTPYSLEPNCKESPGGLRDLHIVLWVAKAAGYGTTWDALTRNGLMTRYEAKQIKRNYTLLSLIRARLHLVANRREDRLVFDLQTLVAEQFGYTAIPRQTRQGHDRSPIRPSEALMRHYYWTAKAVTQLSQILLLNIAERLRDSGHTRNYDPAPVTRAMRALQARTEKQAQPSQEAGAQLAAQEVVNPVASTATPQTDYLAMGGQRRAMQPINERFLDNNGLLEVVSDTLYREQPHAILETFLVLQRTVGIKGLSARTLRALFNARVLMDSKFRRDPVNREQFLQILQAPSGVTSALRLMNQTSVLGRYLWVFRKIVGQMQHDLFHVYTVDQHILMVVRNVRRFFKVEHAHEYPLCSQLAAGWDSPWILSTAALFHDIAKGRGGDHSQLGERETRRFAKNHGIGKADTALLAFLVREHLTMSTIAQKQDLSDPEVILAFARTVRNERYLTALYLLTVADIRGTSPKVWNGWKGKLLEDLYQATLRVLGGHHPDQDSLVESHKRGALVEMARFSMPFEGHVKLWNALDVGYFVRHDSGDIAWHTRHIARYAGQGKTVVRARLAPHGEGLQVLVYCPDQPELFARICGYFEQAAFSILDAKIHTTSDGYALDTFQVVTSLMPEHYREFITMVETSLARALEQHGPLPEPARGRVSRRVRIFPITPAVQLSADEKAQHWVLTITTSDRLGLLYRIARVLSLHQISVELAKISTMGERVEDTFLIESPSLASPRFQAELERDLLDAIAIH</sequence>
<dbReference type="EMBL" id="FOCW01000001">
    <property type="protein sequence ID" value="SEN36123.1"/>
    <property type="molecule type" value="Genomic_DNA"/>
</dbReference>
<dbReference type="Gene3D" id="3.30.70.260">
    <property type="match status" value="1"/>
</dbReference>
<feature type="domain" description="HD" evidence="10">
    <location>
        <begin position="557"/>
        <end position="673"/>
    </location>
</feature>
<evidence type="ECO:0000256" key="2">
    <source>
        <dbReference type="ARBA" id="ARBA00022695"/>
    </source>
</evidence>
<name>A0A1H8FWI8_9BURK</name>
<dbReference type="InterPro" id="IPR002912">
    <property type="entry name" value="ACT_dom"/>
</dbReference>
<dbReference type="SUPFAM" id="SSF55021">
    <property type="entry name" value="ACT-like"/>
    <property type="match status" value="2"/>
</dbReference>
<comment type="activity regulation">
    <text evidence="7">Uridylyltransferase (UTase) activity is inhibited by glutamine, while glutamine activates uridylyl-removing (UR) activity.</text>
</comment>
<keyword evidence="1 7" id="KW-0808">Transferase</keyword>
<dbReference type="InterPro" id="IPR003607">
    <property type="entry name" value="HD/PDEase_dom"/>
</dbReference>
<dbReference type="PANTHER" id="PTHR47320">
    <property type="entry name" value="BIFUNCTIONAL URIDYLYLTRANSFERASE/URIDYLYL-REMOVING ENZYME"/>
    <property type="match status" value="1"/>
</dbReference>
<dbReference type="CDD" id="cd05401">
    <property type="entry name" value="NT_GlnE_GlnD_like"/>
    <property type="match status" value="1"/>
</dbReference>
<evidence type="ECO:0000256" key="4">
    <source>
        <dbReference type="ARBA" id="ARBA00022801"/>
    </source>
</evidence>
<feature type="compositionally biased region" description="Low complexity" evidence="8">
    <location>
        <begin position="113"/>
        <end position="129"/>
    </location>
</feature>
<evidence type="ECO:0000256" key="8">
    <source>
        <dbReference type="SAM" id="MobiDB-lite"/>
    </source>
</evidence>
<dbReference type="InterPro" id="IPR006674">
    <property type="entry name" value="HD_domain"/>
</dbReference>
<feature type="region of interest" description="Uridylyltransferase" evidence="7">
    <location>
        <begin position="1"/>
        <end position="438"/>
    </location>
</feature>
<feature type="domain" description="ACT" evidence="9">
    <location>
        <begin position="796"/>
        <end position="875"/>
    </location>
</feature>
<dbReference type="PROSITE" id="PS51831">
    <property type="entry name" value="HD"/>
    <property type="match status" value="1"/>
</dbReference>
<dbReference type="CDD" id="cd04899">
    <property type="entry name" value="ACT_ACR-UUR-like_2"/>
    <property type="match status" value="1"/>
</dbReference>
<evidence type="ECO:0000256" key="6">
    <source>
        <dbReference type="ARBA" id="ARBA00023268"/>
    </source>
</evidence>
<dbReference type="InterPro" id="IPR013546">
    <property type="entry name" value="PII_UdlTrfase/GS_AdlTrfase"/>
</dbReference>
<dbReference type="SMART" id="SM00471">
    <property type="entry name" value="HDc"/>
    <property type="match status" value="1"/>
</dbReference>
<evidence type="ECO:0000259" key="9">
    <source>
        <dbReference type="PROSITE" id="PS51671"/>
    </source>
</evidence>
<dbReference type="GO" id="GO:0006808">
    <property type="term" value="P:regulation of nitrogen utilization"/>
    <property type="evidence" value="ECO:0007669"/>
    <property type="project" value="UniProtKB-UniRule"/>
</dbReference>
<comment type="catalytic activity">
    <reaction evidence="7">
        <text>[protein-PII]-uridylyl-L-tyrosine + H2O = [protein-PII]-L-tyrosine + UMP + H(+)</text>
        <dbReference type="Rhea" id="RHEA:48600"/>
        <dbReference type="Rhea" id="RHEA-COMP:12147"/>
        <dbReference type="Rhea" id="RHEA-COMP:12148"/>
        <dbReference type="ChEBI" id="CHEBI:15377"/>
        <dbReference type="ChEBI" id="CHEBI:15378"/>
        <dbReference type="ChEBI" id="CHEBI:46858"/>
        <dbReference type="ChEBI" id="CHEBI:57865"/>
        <dbReference type="ChEBI" id="CHEBI:90602"/>
    </reaction>
</comment>
<keyword evidence="2 7" id="KW-0548">Nucleotidyltransferase</keyword>
<evidence type="ECO:0000256" key="1">
    <source>
        <dbReference type="ARBA" id="ARBA00022679"/>
    </source>
</evidence>
<evidence type="ECO:0000313" key="11">
    <source>
        <dbReference type="EMBL" id="SEN36123.1"/>
    </source>
</evidence>
<keyword evidence="6 7" id="KW-0511">Multifunctional enzyme</keyword>
<dbReference type="EC" id="3.1.4.-" evidence="7"/>
<dbReference type="Proteomes" id="UP000199531">
    <property type="component" value="Unassembled WGS sequence"/>
</dbReference>
<gene>
    <name evidence="7" type="primary">glnD</name>
    <name evidence="11" type="ORF">SAMN02745977_01215</name>
</gene>
<dbReference type="SUPFAM" id="SSF109604">
    <property type="entry name" value="HD-domain/PDEase-like"/>
    <property type="match status" value="1"/>
</dbReference>
<protein>
    <recommendedName>
        <fullName evidence="7">Bifunctional uridylyltransferase/uridylyl-removing enzyme</fullName>
        <shortName evidence="7">UTase/UR</shortName>
    </recommendedName>
    <alternativeName>
        <fullName evidence="7">Bifunctional [protein-PII] modification enzyme</fullName>
    </alternativeName>
    <alternativeName>
        <fullName evidence="7">Bifunctional nitrogen sensor protein</fullName>
    </alternativeName>
    <domain>
        <recommendedName>
            <fullName evidence="7">[Protein-PII] uridylyltransferase</fullName>
            <shortName evidence="7">PII uridylyltransferase</shortName>
            <shortName evidence="7">UTase</shortName>
            <ecNumber evidence="7">2.7.7.59</ecNumber>
        </recommendedName>
    </domain>
    <domain>
        <recommendedName>
            <fullName evidence="7">[Protein-PII]-UMP uridylyl-removing enzyme</fullName>
            <shortName evidence="7">UR</shortName>
            <ecNumber evidence="7">3.1.4.-</ecNumber>
        </recommendedName>
    </domain>
</protein>
<reference evidence="11 12" key="1">
    <citation type="submission" date="2016-10" db="EMBL/GenBank/DDBJ databases">
        <authorList>
            <person name="de Groot N.N."/>
        </authorList>
    </citation>
    <scope>NUCLEOTIDE SEQUENCE [LARGE SCALE GENOMIC DNA]</scope>
    <source>
        <strain evidence="11 12">DSM 15123</strain>
    </source>
</reference>
<comment type="caution">
    <text evidence="7">Lacks conserved residue(s) required for the propagation of feature annotation.</text>
</comment>
<comment type="domain">
    <text evidence="7">Has four distinct domains: an N-terminal nucleotidyltransferase (NT) domain responsible for UTase activity, a central HD domain that encodes UR activity, and two C-terminal ACT domains that seem to have a role in glutamine sensing.</text>
</comment>
<dbReference type="Gene3D" id="1.10.3210.10">
    <property type="entry name" value="Hypothetical protein af1432"/>
    <property type="match status" value="1"/>
</dbReference>
<dbReference type="AlphaFoldDB" id="A0A1H8FWI8"/>
<dbReference type="Pfam" id="PF08335">
    <property type="entry name" value="GlnD_UR_UTase"/>
    <property type="match status" value="1"/>
</dbReference>
<dbReference type="Pfam" id="PF01909">
    <property type="entry name" value="NTP_transf_2"/>
    <property type="match status" value="1"/>
</dbReference>
<evidence type="ECO:0000259" key="10">
    <source>
        <dbReference type="PROSITE" id="PS51831"/>
    </source>
</evidence>
<dbReference type="PIRSF" id="PIRSF006288">
    <property type="entry name" value="PII_uridyltransf"/>
    <property type="match status" value="1"/>
</dbReference>
<keyword evidence="3" id="KW-0677">Repeat</keyword>
<feature type="region of interest" description="Disordered" evidence="8">
    <location>
        <begin position="107"/>
        <end position="139"/>
    </location>
</feature>
<dbReference type="InterPro" id="IPR045865">
    <property type="entry name" value="ACT-like_dom_sf"/>
</dbReference>
<dbReference type="InterPro" id="IPR043519">
    <property type="entry name" value="NT_sf"/>
</dbReference>
<dbReference type="PANTHER" id="PTHR47320:SF1">
    <property type="entry name" value="BIFUNCTIONAL URIDYLYLTRANSFERASE_URIDYLYL-REMOVING ENZYME"/>
    <property type="match status" value="1"/>
</dbReference>
<dbReference type="HAMAP" id="MF_00277">
    <property type="entry name" value="PII_uridylyl_transf"/>
    <property type="match status" value="1"/>
</dbReference>
<dbReference type="NCBIfam" id="TIGR01693">
    <property type="entry name" value="UTase_glnD"/>
    <property type="match status" value="1"/>
</dbReference>
<dbReference type="Pfam" id="PF01966">
    <property type="entry name" value="HD"/>
    <property type="match status" value="1"/>
</dbReference>
<feature type="domain" description="ACT" evidence="9">
    <location>
        <begin position="904"/>
        <end position="973"/>
    </location>
</feature>
<comment type="cofactor">
    <cofactor evidence="7">
        <name>Mg(2+)</name>
        <dbReference type="ChEBI" id="CHEBI:18420"/>
    </cofactor>
</comment>
<dbReference type="InterPro" id="IPR010043">
    <property type="entry name" value="UTase/UR"/>
</dbReference>
<dbReference type="RefSeq" id="WP_091815067.1">
    <property type="nucleotide sequence ID" value="NZ_FOCW01000001.1"/>
</dbReference>
<evidence type="ECO:0000313" key="12">
    <source>
        <dbReference type="Proteomes" id="UP000199531"/>
    </source>
</evidence>
<dbReference type="InterPro" id="IPR002934">
    <property type="entry name" value="Polymerase_NTP_transf_dom"/>
</dbReference>
<dbReference type="GO" id="GO:0008773">
    <property type="term" value="F:[protein-PII] uridylyltransferase activity"/>
    <property type="evidence" value="ECO:0007669"/>
    <property type="project" value="UniProtKB-UniRule"/>
</dbReference>
<keyword evidence="4 7" id="KW-0378">Hydrolase</keyword>